<evidence type="ECO:0000256" key="1">
    <source>
        <dbReference type="ARBA" id="ARBA00022448"/>
    </source>
</evidence>
<dbReference type="InterPro" id="IPR017871">
    <property type="entry name" value="ABC_transporter-like_CS"/>
</dbReference>
<dbReference type="EC" id="7.6.2.9" evidence="6"/>
<dbReference type="PROSITE" id="PS00211">
    <property type="entry name" value="ABC_TRANSPORTER_1"/>
    <property type="match status" value="1"/>
</dbReference>
<gene>
    <name evidence="9" type="ORF">BAGA_26855</name>
</gene>
<comment type="caution">
    <text evidence="9">The sequence shown here is derived from an EMBL/GenBank/DDBJ whole genome shotgun (WGS) entry which is preliminary data.</text>
</comment>
<name>A0A073KAQ6_9BACI</name>
<dbReference type="RefSeq" id="WP_033674439.1">
    <property type="nucleotide sequence ID" value="NZ_JOTM01000007.1"/>
</dbReference>
<dbReference type="InterPro" id="IPR050166">
    <property type="entry name" value="ABC_transporter_ATP-bind"/>
</dbReference>
<evidence type="ECO:0000256" key="4">
    <source>
        <dbReference type="ARBA" id="ARBA00052482"/>
    </source>
</evidence>
<evidence type="ECO:0000256" key="5">
    <source>
        <dbReference type="ARBA" id="ARBA00063934"/>
    </source>
</evidence>
<comment type="catalytic activity">
    <reaction evidence="4">
        <text>a quaternary ammonium(out) + ATP + H2O = a quaternary ammonium(in) + ADP + phosphate + H(+)</text>
        <dbReference type="Rhea" id="RHEA:11036"/>
        <dbReference type="ChEBI" id="CHEBI:15377"/>
        <dbReference type="ChEBI" id="CHEBI:15378"/>
        <dbReference type="ChEBI" id="CHEBI:30616"/>
        <dbReference type="ChEBI" id="CHEBI:35267"/>
        <dbReference type="ChEBI" id="CHEBI:43474"/>
        <dbReference type="ChEBI" id="CHEBI:456216"/>
        <dbReference type="EC" id="7.6.2.9"/>
    </reaction>
</comment>
<evidence type="ECO:0000256" key="2">
    <source>
        <dbReference type="ARBA" id="ARBA00022741"/>
    </source>
</evidence>
<keyword evidence="1" id="KW-0813">Transport</keyword>
<evidence type="ECO:0000256" key="3">
    <source>
        <dbReference type="ARBA" id="ARBA00022840"/>
    </source>
</evidence>
<reference evidence="9 10" key="1">
    <citation type="submission" date="2014-06" db="EMBL/GenBank/DDBJ databases">
        <title>Draft genome sequence of Bacillus gaemokensis JCM 15801 (MCCC 1A00707).</title>
        <authorList>
            <person name="Lai Q."/>
            <person name="Liu Y."/>
            <person name="Shao Z."/>
        </authorList>
    </citation>
    <scope>NUCLEOTIDE SEQUENCE [LARGE SCALE GENOMIC DNA]</scope>
    <source>
        <strain evidence="9 10">JCM 15801</strain>
    </source>
</reference>
<evidence type="ECO:0000313" key="10">
    <source>
        <dbReference type="Proteomes" id="UP000027778"/>
    </source>
</evidence>
<dbReference type="Pfam" id="PF00005">
    <property type="entry name" value="ABC_tran"/>
    <property type="match status" value="1"/>
</dbReference>
<comment type="subunit">
    <text evidence="5">The complex is composed of two ATP-binding proteins (OpuCA), two transmembrane proteins (OpuCB and OpuCD) and a solute-binding protein (OpuCC).</text>
</comment>
<dbReference type="CDD" id="cd03293">
    <property type="entry name" value="ABC_NrtD_SsuB_transporters"/>
    <property type="match status" value="1"/>
</dbReference>
<dbReference type="OrthoDB" id="9802264at2"/>
<dbReference type="Gene3D" id="3.40.50.300">
    <property type="entry name" value="P-loop containing nucleotide triphosphate hydrolases"/>
    <property type="match status" value="1"/>
</dbReference>
<dbReference type="SUPFAM" id="SSF52540">
    <property type="entry name" value="P-loop containing nucleoside triphosphate hydrolases"/>
    <property type="match status" value="1"/>
</dbReference>
<dbReference type="InterPro" id="IPR027417">
    <property type="entry name" value="P-loop_NTPase"/>
</dbReference>
<organism evidence="9 10">
    <name type="scientific">Bacillus gaemokensis</name>
    <dbReference type="NCBI Taxonomy" id="574375"/>
    <lineage>
        <taxon>Bacteria</taxon>
        <taxon>Bacillati</taxon>
        <taxon>Bacillota</taxon>
        <taxon>Bacilli</taxon>
        <taxon>Bacillales</taxon>
        <taxon>Bacillaceae</taxon>
        <taxon>Bacillus</taxon>
        <taxon>Bacillus cereus group</taxon>
    </lineage>
</organism>
<proteinExistence type="predicted"/>
<dbReference type="GO" id="GO:0016887">
    <property type="term" value="F:ATP hydrolysis activity"/>
    <property type="evidence" value="ECO:0007669"/>
    <property type="project" value="InterPro"/>
</dbReference>
<dbReference type="STRING" id="574375.AZF08_18585"/>
<dbReference type="PROSITE" id="PS50893">
    <property type="entry name" value="ABC_TRANSPORTER_2"/>
    <property type="match status" value="1"/>
</dbReference>
<accession>A0A073KAQ6</accession>
<dbReference type="EMBL" id="JOTM01000007">
    <property type="protein sequence ID" value="KEK24364.1"/>
    <property type="molecule type" value="Genomic_DNA"/>
</dbReference>
<evidence type="ECO:0000313" key="9">
    <source>
        <dbReference type="EMBL" id="KEK24364.1"/>
    </source>
</evidence>
<feature type="domain" description="ABC transporter" evidence="8">
    <location>
        <begin position="4"/>
        <end position="230"/>
    </location>
</feature>
<keyword evidence="10" id="KW-1185">Reference proteome</keyword>
<dbReference type="GO" id="GO:0005524">
    <property type="term" value="F:ATP binding"/>
    <property type="evidence" value="ECO:0007669"/>
    <property type="project" value="UniProtKB-KW"/>
</dbReference>
<dbReference type="PANTHER" id="PTHR42788">
    <property type="entry name" value="TAURINE IMPORT ATP-BINDING PROTEIN-RELATED"/>
    <property type="match status" value="1"/>
</dbReference>
<sequence length="249" mass="28071">MIGLQIKDVVKAFDGKNVLEKISASIQEGEFVSFVGPSGCGKSTLLNMIASVEEVTSGEVIYNDEPVQKQDIVSYMPQQDLLLPWRSALQNIVLPLEIEGKPKKERLAEGMEALQQFGLAEYANHYPDALSGGMRQRISFLRTYLCEKPIMLLDEPFGKLDAFTKMEVHSWLLNSWHQEKQTIVMVTHDLDEAILLSDRVFIMSQRPATIVGEVNVNLSRPRTMDMLTSLELKEDKAKILGILAPYMQK</sequence>
<evidence type="ECO:0000259" key="8">
    <source>
        <dbReference type="PROSITE" id="PS50893"/>
    </source>
</evidence>
<dbReference type="eggNOG" id="COG1116">
    <property type="taxonomic scope" value="Bacteria"/>
</dbReference>
<protein>
    <recommendedName>
        <fullName evidence="7">Carnitine transport ATP-binding protein OpuCA</fullName>
        <ecNumber evidence="6">7.6.2.9</ecNumber>
    </recommendedName>
</protein>
<dbReference type="SMART" id="SM00382">
    <property type="entry name" value="AAA"/>
    <property type="match status" value="1"/>
</dbReference>
<dbReference type="InterPro" id="IPR003593">
    <property type="entry name" value="AAA+_ATPase"/>
</dbReference>
<dbReference type="InterPro" id="IPR003439">
    <property type="entry name" value="ABC_transporter-like_ATP-bd"/>
</dbReference>
<dbReference type="FunFam" id="3.40.50.300:FF:000425">
    <property type="entry name" value="Probable ABC transporter, ATP-binding subunit"/>
    <property type="match status" value="1"/>
</dbReference>
<evidence type="ECO:0000256" key="6">
    <source>
        <dbReference type="ARBA" id="ARBA00066388"/>
    </source>
</evidence>
<keyword evidence="2" id="KW-0547">Nucleotide-binding</keyword>
<evidence type="ECO:0000256" key="7">
    <source>
        <dbReference type="ARBA" id="ARBA00070305"/>
    </source>
</evidence>
<dbReference type="Proteomes" id="UP000027778">
    <property type="component" value="Unassembled WGS sequence"/>
</dbReference>
<dbReference type="PANTHER" id="PTHR42788:SF2">
    <property type="entry name" value="ABC TRANSPORTER ATP-BINDING PROTEIN"/>
    <property type="match status" value="1"/>
</dbReference>
<keyword evidence="3 9" id="KW-0067">ATP-binding</keyword>
<dbReference type="GO" id="GO:0015418">
    <property type="term" value="F:ABC-type quaternary ammonium compound transporting activity"/>
    <property type="evidence" value="ECO:0007669"/>
    <property type="project" value="UniProtKB-EC"/>
</dbReference>
<dbReference type="AlphaFoldDB" id="A0A073KAQ6"/>